<sequence>MFQAHSENRPISKFNVLAQSTQPMMMPPSTLNRLAGLSHSDQWILFTAECPRPDYNQFSSYKVLCKKILQMKPSQRLSEVDIVAKAIKSGNASAIVASDNITQIERSWLHNLANQYHCEVFFVESGANHYH</sequence>
<reference evidence="2" key="1">
    <citation type="journal article" date="2019" name="Int. J. Syst. Evol. Microbiol.">
        <title>The Global Catalogue of Microorganisms (GCM) 10K type strain sequencing project: providing services to taxonomists for standard genome sequencing and annotation.</title>
        <authorList>
            <consortium name="The Broad Institute Genomics Platform"/>
            <consortium name="The Broad Institute Genome Sequencing Center for Infectious Disease"/>
            <person name="Wu L."/>
            <person name="Ma J."/>
        </authorList>
    </citation>
    <scope>NUCLEOTIDE SEQUENCE [LARGE SCALE GENOMIC DNA]</scope>
    <source>
        <strain evidence="2">CECT 7398</strain>
    </source>
</reference>
<dbReference type="EMBL" id="JAUFQC010000001">
    <property type="protein sequence ID" value="MDN3609879.1"/>
    <property type="molecule type" value="Genomic_DNA"/>
</dbReference>
<evidence type="ECO:0000313" key="2">
    <source>
        <dbReference type="Proteomes" id="UP001238540"/>
    </source>
</evidence>
<accession>A0ABT8BT75</accession>
<keyword evidence="2" id="KW-1185">Reference proteome</keyword>
<comment type="caution">
    <text evidence="1">The sequence shown here is derived from an EMBL/GenBank/DDBJ whole genome shotgun (WGS) entry which is preliminary data.</text>
</comment>
<dbReference type="RefSeq" id="WP_170883578.1">
    <property type="nucleotide sequence ID" value="NZ_JABEYA020000012.1"/>
</dbReference>
<organism evidence="1 2">
    <name type="scientific">Vibrio ostreicida</name>
    <dbReference type="NCBI Taxonomy" id="526588"/>
    <lineage>
        <taxon>Bacteria</taxon>
        <taxon>Pseudomonadati</taxon>
        <taxon>Pseudomonadota</taxon>
        <taxon>Gammaproteobacteria</taxon>
        <taxon>Vibrionales</taxon>
        <taxon>Vibrionaceae</taxon>
        <taxon>Vibrio</taxon>
    </lineage>
</organism>
<dbReference type="Proteomes" id="UP001238540">
    <property type="component" value="Unassembled WGS sequence"/>
</dbReference>
<gene>
    <name evidence="1" type="ORF">QWZ16_09230</name>
</gene>
<evidence type="ECO:0000313" key="1">
    <source>
        <dbReference type="EMBL" id="MDN3609879.1"/>
    </source>
</evidence>
<evidence type="ECO:0008006" key="3">
    <source>
        <dbReference type="Google" id="ProtNLM"/>
    </source>
</evidence>
<proteinExistence type="predicted"/>
<name>A0ABT8BT75_9VIBR</name>
<dbReference type="Gene3D" id="3.40.50.300">
    <property type="entry name" value="P-loop containing nucleotide triphosphate hydrolases"/>
    <property type="match status" value="1"/>
</dbReference>
<protein>
    <recommendedName>
        <fullName evidence="3">50S ribosomal protein L7ae</fullName>
    </recommendedName>
</protein>
<dbReference type="InterPro" id="IPR027417">
    <property type="entry name" value="P-loop_NTPase"/>
</dbReference>